<organism evidence="7 8">
    <name type="scientific">Paenibacillus mendelii</name>
    <dbReference type="NCBI Taxonomy" id="206163"/>
    <lineage>
        <taxon>Bacteria</taxon>
        <taxon>Bacillati</taxon>
        <taxon>Bacillota</taxon>
        <taxon>Bacilli</taxon>
        <taxon>Bacillales</taxon>
        <taxon>Paenibacillaceae</taxon>
        <taxon>Paenibacillus</taxon>
    </lineage>
</organism>
<dbReference type="Proteomes" id="UP001589818">
    <property type="component" value="Unassembled WGS sequence"/>
</dbReference>
<dbReference type="InterPro" id="IPR013785">
    <property type="entry name" value="Aldolase_TIM"/>
</dbReference>
<dbReference type="InterPro" id="IPR007260">
    <property type="entry name" value="NanE"/>
</dbReference>
<comment type="catalytic activity">
    <reaction evidence="1">
        <text>an N-acyl-D-glucosamine 6-phosphate = an N-acyl-D-mannosamine 6-phosphate</text>
        <dbReference type="Rhea" id="RHEA:23932"/>
        <dbReference type="ChEBI" id="CHEBI:57599"/>
        <dbReference type="ChEBI" id="CHEBI:57666"/>
        <dbReference type="EC" id="5.1.3.9"/>
    </reaction>
</comment>
<evidence type="ECO:0000313" key="7">
    <source>
        <dbReference type="EMBL" id="MFC0396039.1"/>
    </source>
</evidence>
<gene>
    <name evidence="7" type="ORF">ACFFJ8_32285</name>
</gene>
<comment type="pathway">
    <text evidence="3">Amino-sugar metabolism; N-acetylneuraminate degradation; D-fructose 6-phosphate from N-acetylneuraminate: step 3/5.</text>
</comment>
<evidence type="ECO:0000256" key="2">
    <source>
        <dbReference type="ARBA" id="ARBA00002147"/>
    </source>
</evidence>
<dbReference type="EMBL" id="JBHLVF010000047">
    <property type="protein sequence ID" value="MFC0396039.1"/>
    <property type="molecule type" value="Genomic_DNA"/>
</dbReference>
<accession>A0ABV6JJE9</accession>
<evidence type="ECO:0000256" key="1">
    <source>
        <dbReference type="ARBA" id="ARBA00000056"/>
    </source>
</evidence>
<evidence type="ECO:0000256" key="5">
    <source>
        <dbReference type="ARBA" id="ARBA00013180"/>
    </source>
</evidence>
<keyword evidence="6" id="KW-0119">Carbohydrate metabolism</keyword>
<evidence type="ECO:0000313" key="8">
    <source>
        <dbReference type="Proteomes" id="UP001589818"/>
    </source>
</evidence>
<dbReference type="Gene3D" id="3.20.20.70">
    <property type="entry name" value="Aldolase class I"/>
    <property type="match status" value="1"/>
</dbReference>
<proteinExistence type="inferred from homology"/>
<reference evidence="7 8" key="1">
    <citation type="submission" date="2024-09" db="EMBL/GenBank/DDBJ databases">
        <authorList>
            <person name="Sun Q."/>
            <person name="Mori K."/>
        </authorList>
    </citation>
    <scope>NUCLEOTIDE SEQUENCE [LARGE SCALE GENOMIC DNA]</scope>
    <source>
        <strain evidence="7 8">CCM 4839</strain>
    </source>
</reference>
<comment type="caution">
    <text evidence="7">The sequence shown here is derived from an EMBL/GenBank/DDBJ whole genome shotgun (WGS) entry which is preliminary data.</text>
</comment>
<dbReference type="EC" id="5.1.3.9" evidence="5"/>
<dbReference type="InterPro" id="IPR011060">
    <property type="entry name" value="RibuloseP-bd_barrel"/>
</dbReference>
<sequence length="44" mass="4929">MRQLITAPSQVNEALKLGAQFVVIGSAITRPRNITETYIREITQ</sequence>
<evidence type="ECO:0000256" key="3">
    <source>
        <dbReference type="ARBA" id="ARBA00005081"/>
    </source>
</evidence>
<comment type="similarity">
    <text evidence="4">Belongs to the NanE family.</text>
</comment>
<dbReference type="SUPFAM" id="SSF51366">
    <property type="entry name" value="Ribulose-phoshate binding barrel"/>
    <property type="match status" value="1"/>
</dbReference>
<dbReference type="Pfam" id="PF04131">
    <property type="entry name" value="NanE"/>
    <property type="match status" value="1"/>
</dbReference>
<name>A0ABV6JJE9_9BACL</name>
<evidence type="ECO:0000256" key="6">
    <source>
        <dbReference type="ARBA" id="ARBA00023277"/>
    </source>
</evidence>
<keyword evidence="8" id="KW-1185">Reference proteome</keyword>
<dbReference type="RefSeq" id="WP_204817286.1">
    <property type="nucleotide sequence ID" value="NZ_JANHOF010000002.1"/>
</dbReference>
<evidence type="ECO:0000256" key="4">
    <source>
        <dbReference type="ARBA" id="ARBA00007439"/>
    </source>
</evidence>
<protein>
    <recommendedName>
        <fullName evidence="5">N-acylglucosamine-6-phosphate 2-epimerase</fullName>
        <ecNumber evidence="5">5.1.3.9</ecNumber>
    </recommendedName>
</protein>
<comment type="function">
    <text evidence="2">Converts N-acetylmannosamine-6-phosphate (ManNAc-6-P) to N-acetylglucosamine-6-phosphate (GlcNAc-6-P).</text>
</comment>